<evidence type="ECO:0000313" key="2">
    <source>
        <dbReference type="Proteomes" id="UP000229901"/>
    </source>
</evidence>
<dbReference type="AlphaFoldDB" id="A0A2H0V5M8"/>
<dbReference type="SUPFAM" id="SSF53300">
    <property type="entry name" value="vWA-like"/>
    <property type="match status" value="1"/>
</dbReference>
<dbReference type="Gene3D" id="3.40.50.410">
    <property type="entry name" value="von Willebrand factor, type A domain"/>
    <property type="match status" value="1"/>
</dbReference>
<reference evidence="2" key="1">
    <citation type="submission" date="2017-09" db="EMBL/GenBank/DDBJ databases">
        <title>Depth-based differentiation of microbial function through sediment-hosted aquifers and enrichment of novel symbionts in the deep terrestrial subsurface.</title>
        <authorList>
            <person name="Probst A.J."/>
            <person name="Ladd B."/>
            <person name="Jarett J.K."/>
            <person name="Geller-Mcgrath D.E."/>
            <person name="Sieber C.M.K."/>
            <person name="Emerson J.B."/>
            <person name="Anantharaman K."/>
            <person name="Thomas B.C."/>
            <person name="Malmstrom R."/>
            <person name="Stieglmeier M."/>
            <person name="Klingl A."/>
            <person name="Woyke T."/>
            <person name="Ryan C.M."/>
            <person name="Banfield J.F."/>
        </authorList>
    </citation>
    <scope>NUCLEOTIDE SEQUENCE [LARGE SCALE GENOMIC DNA]</scope>
</reference>
<gene>
    <name evidence="1" type="ORF">COT97_05255</name>
</gene>
<accession>A0A2H0V5M8</accession>
<sequence length="233" mass="26295">MIHDPVTLQVFKRHGQSMVLVETDFQKMARTKAVLSVLIVDRSGSMQEFEKLPEELVNKHIDNLKLETGAEQYVMVITFADTPSIDINLSHCKSAPKLDNYKANGCTLLYDTVYYTLKSLYHIRNRIPRALLGNLKIVIGVFSDGENNPPEAFVDRDQPRKLQEACRRVLETGKFDLNSYGIGIDAGNLARKMGFPTDADHCITVERSRAGVTRATDTFTQRTSTFSMEFDVD</sequence>
<proteinExistence type="predicted"/>
<organism evidence="1 2">
    <name type="scientific">Candidatus Falkowbacteria bacterium CG10_big_fil_rev_8_21_14_0_10_39_11</name>
    <dbReference type="NCBI Taxonomy" id="1974565"/>
    <lineage>
        <taxon>Bacteria</taxon>
        <taxon>Candidatus Falkowiibacteriota</taxon>
    </lineage>
</organism>
<name>A0A2H0V5M8_9BACT</name>
<comment type="caution">
    <text evidence="1">The sequence shown here is derived from an EMBL/GenBank/DDBJ whole genome shotgun (WGS) entry which is preliminary data.</text>
</comment>
<dbReference type="InterPro" id="IPR036465">
    <property type="entry name" value="vWFA_dom_sf"/>
</dbReference>
<protein>
    <submittedName>
        <fullName evidence="1">Uncharacterized protein</fullName>
    </submittedName>
</protein>
<dbReference type="EMBL" id="PFAP01000045">
    <property type="protein sequence ID" value="PIR93650.1"/>
    <property type="molecule type" value="Genomic_DNA"/>
</dbReference>
<evidence type="ECO:0000313" key="1">
    <source>
        <dbReference type="EMBL" id="PIR93650.1"/>
    </source>
</evidence>
<dbReference type="Proteomes" id="UP000229901">
    <property type="component" value="Unassembled WGS sequence"/>
</dbReference>